<comment type="caution">
    <text evidence="2">The sequence shown here is derived from an EMBL/GenBank/DDBJ whole genome shotgun (WGS) entry which is preliminary data.</text>
</comment>
<sequence length="110" mass="11999">MDSSSSSGLPTIPPSLSHALLNHCSPTPLPAQPARLSSEVLRLLVLEVLKRASDQARLDHDLRRDPQGDSERHASDQNGSDQNTGDQREELALEPRHVLAVATQVIMDFS</sequence>
<keyword evidence="3" id="KW-1185">Reference proteome</keyword>
<feature type="compositionally biased region" description="Polar residues" evidence="1">
    <location>
        <begin position="76"/>
        <end position="85"/>
    </location>
</feature>
<evidence type="ECO:0000256" key="1">
    <source>
        <dbReference type="SAM" id="MobiDB-lite"/>
    </source>
</evidence>
<reference evidence="2 3" key="1">
    <citation type="journal article" date="2023" name="Commun. Biol.">
        <title>Genome analysis of Parmales, the sister group of diatoms, reveals the evolutionary specialization of diatoms from phago-mixotrophs to photoautotrophs.</title>
        <authorList>
            <person name="Ban H."/>
            <person name="Sato S."/>
            <person name="Yoshikawa S."/>
            <person name="Yamada K."/>
            <person name="Nakamura Y."/>
            <person name="Ichinomiya M."/>
            <person name="Sato N."/>
            <person name="Blanc-Mathieu R."/>
            <person name="Endo H."/>
            <person name="Kuwata A."/>
            <person name="Ogata H."/>
        </authorList>
    </citation>
    <scope>NUCLEOTIDE SEQUENCE [LARGE SCALE GENOMIC DNA]</scope>
</reference>
<feature type="compositionally biased region" description="Basic and acidic residues" evidence="1">
    <location>
        <begin position="86"/>
        <end position="95"/>
    </location>
</feature>
<accession>A0ABQ6M4M4</accession>
<name>A0ABQ6M4M4_9STRA</name>
<feature type="region of interest" description="Disordered" evidence="1">
    <location>
        <begin position="55"/>
        <end position="95"/>
    </location>
</feature>
<protein>
    <submittedName>
        <fullName evidence="2">Uncharacterized protein</fullName>
    </submittedName>
</protein>
<dbReference type="EMBL" id="BRYB01002429">
    <property type="protein sequence ID" value="GMI19326.1"/>
    <property type="molecule type" value="Genomic_DNA"/>
</dbReference>
<evidence type="ECO:0000313" key="2">
    <source>
        <dbReference type="EMBL" id="GMI19326.1"/>
    </source>
</evidence>
<feature type="compositionally biased region" description="Basic and acidic residues" evidence="1">
    <location>
        <begin position="55"/>
        <end position="75"/>
    </location>
</feature>
<organism evidence="2 3">
    <name type="scientific">Tetraparma gracilis</name>
    <dbReference type="NCBI Taxonomy" id="2962635"/>
    <lineage>
        <taxon>Eukaryota</taxon>
        <taxon>Sar</taxon>
        <taxon>Stramenopiles</taxon>
        <taxon>Ochrophyta</taxon>
        <taxon>Bolidophyceae</taxon>
        <taxon>Parmales</taxon>
        <taxon>Triparmaceae</taxon>
        <taxon>Tetraparma</taxon>
    </lineage>
</organism>
<gene>
    <name evidence="2" type="ORF">TeGR_g14567</name>
</gene>
<proteinExistence type="predicted"/>
<evidence type="ECO:0000313" key="3">
    <source>
        <dbReference type="Proteomes" id="UP001165060"/>
    </source>
</evidence>
<dbReference type="Proteomes" id="UP001165060">
    <property type="component" value="Unassembled WGS sequence"/>
</dbReference>